<sequence length="135" mass="14832">MSTIALDVVTPNGSVFSETDCEIIILQTKQGELGVMAGHVPTVAALKIGSLRTKIDGKFEYFAVTDGFVEIRSEQVTVLVQAGEFAEDIDTDRAVAARERAEALLQQARDEKVDRYRADLALQRAVNRLDVAKHK</sequence>
<feature type="domain" description="ATP synthase F1 complex delta/epsilon subunit N-terminal" evidence="16">
    <location>
        <begin position="5"/>
        <end position="81"/>
    </location>
</feature>
<evidence type="ECO:0000256" key="4">
    <source>
        <dbReference type="ARBA" id="ARBA00014480"/>
    </source>
</evidence>
<dbReference type="InterPro" id="IPR036794">
    <property type="entry name" value="ATP_F1_dsu/esu_C_sf"/>
</dbReference>
<gene>
    <name evidence="13" type="primary">atpC</name>
    <name evidence="17" type="ORF">GQ671_07620</name>
</gene>
<dbReference type="PANTHER" id="PTHR13822:SF10">
    <property type="entry name" value="ATP SYNTHASE EPSILON CHAIN, CHLOROPLASTIC"/>
    <property type="match status" value="1"/>
</dbReference>
<keyword evidence="13" id="KW-1003">Cell membrane</keyword>
<dbReference type="InterPro" id="IPR020547">
    <property type="entry name" value="ATP_synth_F1_esu_C"/>
</dbReference>
<evidence type="ECO:0000313" key="17">
    <source>
        <dbReference type="EMBL" id="MXQ51135.1"/>
    </source>
</evidence>
<keyword evidence="7 13" id="KW-0406">Ion transport</keyword>
<dbReference type="InterPro" id="IPR020546">
    <property type="entry name" value="ATP_synth_F1_dsu/esu_N"/>
</dbReference>
<comment type="similarity">
    <text evidence="3 13 14">Belongs to the ATPase epsilon chain family.</text>
</comment>
<proteinExistence type="inferred from homology"/>
<evidence type="ECO:0000256" key="13">
    <source>
        <dbReference type="HAMAP-Rule" id="MF_00530"/>
    </source>
</evidence>
<keyword evidence="9 13" id="KW-0139">CF(1)</keyword>
<comment type="function">
    <text evidence="1 13">Produces ATP from ADP in the presence of a proton gradient across the membrane.</text>
</comment>
<feature type="domain" description="ATP synthase epsilon subunit C-terminal" evidence="15">
    <location>
        <begin position="87"/>
        <end position="133"/>
    </location>
</feature>
<organism evidence="17 18">
    <name type="scientific">Salinicoccus hispanicus</name>
    <dbReference type="NCBI Taxonomy" id="157225"/>
    <lineage>
        <taxon>Bacteria</taxon>
        <taxon>Bacillati</taxon>
        <taxon>Bacillota</taxon>
        <taxon>Bacilli</taxon>
        <taxon>Bacillales</taxon>
        <taxon>Staphylococcaceae</taxon>
        <taxon>Salinicoccus</taxon>
    </lineage>
</organism>
<evidence type="ECO:0000259" key="15">
    <source>
        <dbReference type="Pfam" id="PF00401"/>
    </source>
</evidence>
<dbReference type="CDD" id="cd12152">
    <property type="entry name" value="F1-ATPase_delta"/>
    <property type="match status" value="1"/>
</dbReference>
<dbReference type="NCBIfam" id="NF001846">
    <property type="entry name" value="PRK00571.1-3"/>
    <property type="match status" value="1"/>
</dbReference>
<evidence type="ECO:0000256" key="5">
    <source>
        <dbReference type="ARBA" id="ARBA00022448"/>
    </source>
</evidence>
<name>A0A6N8U3V7_9STAP</name>
<keyword evidence="5 13" id="KW-0813">Transport</keyword>
<keyword evidence="10 13" id="KW-0066">ATP synthesis</keyword>
<dbReference type="SUPFAM" id="SSF51344">
    <property type="entry name" value="Epsilon subunit of F1F0-ATP synthase N-terminal domain"/>
    <property type="match status" value="1"/>
</dbReference>
<dbReference type="EMBL" id="WUUK01000003">
    <property type="protein sequence ID" value="MXQ51135.1"/>
    <property type="molecule type" value="Genomic_DNA"/>
</dbReference>
<evidence type="ECO:0000256" key="12">
    <source>
        <dbReference type="ARBA" id="ARBA00031795"/>
    </source>
</evidence>
<evidence type="ECO:0000256" key="14">
    <source>
        <dbReference type="RuleBase" id="RU003656"/>
    </source>
</evidence>
<evidence type="ECO:0000256" key="10">
    <source>
        <dbReference type="ARBA" id="ARBA00023310"/>
    </source>
</evidence>
<dbReference type="PANTHER" id="PTHR13822">
    <property type="entry name" value="ATP SYNTHASE DELTA/EPSILON CHAIN"/>
    <property type="match status" value="1"/>
</dbReference>
<dbReference type="GO" id="GO:0005524">
    <property type="term" value="F:ATP binding"/>
    <property type="evidence" value="ECO:0007669"/>
    <property type="project" value="UniProtKB-UniRule"/>
</dbReference>
<dbReference type="GO" id="GO:0046933">
    <property type="term" value="F:proton-transporting ATP synthase activity, rotational mechanism"/>
    <property type="evidence" value="ECO:0007669"/>
    <property type="project" value="UniProtKB-UniRule"/>
</dbReference>
<accession>A0A6N8U3V7</accession>
<evidence type="ECO:0000256" key="8">
    <source>
        <dbReference type="ARBA" id="ARBA00023136"/>
    </source>
</evidence>
<keyword evidence="8 13" id="KW-0472">Membrane</keyword>
<dbReference type="NCBIfam" id="TIGR01216">
    <property type="entry name" value="ATP_synt_epsi"/>
    <property type="match status" value="1"/>
</dbReference>
<comment type="caution">
    <text evidence="17">The sequence shown here is derived from an EMBL/GenBank/DDBJ whole genome shotgun (WGS) entry which is preliminary data.</text>
</comment>
<dbReference type="RefSeq" id="WP_160655143.1">
    <property type="nucleotide sequence ID" value="NZ_JBHRWU010000001.1"/>
</dbReference>
<dbReference type="Pfam" id="PF00401">
    <property type="entry name" value="ATP-synt_DE"/>
    <property type="match status" value="1"/>
</dbReference>
<dbReference type="Gene3D" id="2.60.15.10">
    <property type="entry name" value="F0F1 ATP synthase delta/epsilon subunit, N-terminal"/>
    <property type="match status" value="1"/>
</dbReference>
<dbReference type="GO" id="GO:0045259">
    <property type="term" value="C:proton-transporting ATP synthase complex"/>
    <property type="evidence" value="ECO:0007669"/>
    <property type="project" value="UniProtKB-KW"/>
</dbReference>
<dbReference type="GO" id="GO:0005886">
    <property type="term" value="C:plasma membrane"/>
    <property type="evidence" value="ECO:0007669"/>
    <property type="project" value="UniProtKB-SubCell"/>
</dbReference>
<dbReference type="Pfam" id="PF02823">
    <property type="entry name" value="ATP-synt_DE_N"/>
    <property type="match status" value="1"/>
</dbReference>
<dbReference type="HAMAP" id="MF_00530">
    <property type="entry name" value="ATP_synth_epsil_bac"/>
    <property type="match status" value="1"/>
</dbReference>
<dbReference type="InterPro" id="IPR036771">
    <property type="entry name" value="ATPsynth_dsu/esu_N"/>
</dbReference>
<dbReference type="AlphaFoldDB" id="A0A6N8U3V7"/>
<evidence type="ECO:0000256" key="3">
    <source>
        <dbReference type="ARBA" id="ARBA00005712"/>
    </source>
</evidence>
<keyword evidence="6 13" id="KW-0375">Hydrogen ion transport</keyword>
<evidence type="ECO:0000256" key="2">
    <source>
        <dbReference type="ARBA" id="ARBA00004202"/>
    </source>
</evidence>
<evidence type="ECO:0000256" key="9">
    <source>
        <dbReference type="ARBA" id="ARBA00023196"/>
    </source>
</evidence>
<evidence type="ECO:0000256" key="11">
    <source>
        <dbReference type="ARBA" id="ARBA00030215"/>
    </source>
</evidence>
<evidence type="ECO:0000256" key="7">
    <source>
        <dbReference type="ARBA" id="ARBA00023065"/>
    </source>
</evidence>
<comment type="subcellular location">
    <subcellularLocation>
        <location evidence="2 13">Cell membrane</location>
        <topology evidence="2 13">Peripheral membrane protein</topology>
    </subcellularLocation>
</comment>
<protein>
    <recommendedName>
        <fullName evidence="4 13">ATP synthase epsilon chain</fullName>
    </recommendedName>
    <alternativeName>
        <fullName evidence="12 13">ATP synthase F1 sector epsilon subunit</fullName>
    </alternativeName>
    <alternativeName>
        <fullName evidence="11 13">F-ATPase epsilon subunit</fullName>
    </alternativeName>
</protein>
<evidence type="ECO:0000256" key="1">
    <source>
        <dbReference type="ARBA" id="ARBA00003543"/>
    </source>
</evidence>
<evidence type="ECO:0000259" key="16">
    <source>
        <dbReference type="Pfam" id="PF02823"/>
    </source>
</evidence>
<comment type="subunit">
    <text evidence="13 14">F-type ATPases have 2 components, CF(1) - the catalytic core - and CF(0) - the membrane proton channel. CF(1) has five subunits: alpha(3), beta(3), gamma(1), delta(1), epsilon(1). CF(0) has three main subunits: a, b and c.</text>
</comment>
<reference evidence="17 18" key="1">
    <citation type="submission" date="2019-12" db="EMBL/GenBank/DDBJ databases">
        <title>Salinicoccus cyprini sp. nov., isolated from gastro-intestinal tract of mirror carp, Cyprinus carpio var. specularis, collected from Gobind Sagar Reservoir, Himachal Pradesh, India.</title>
        <authorList>
            <person name="Talwar C."/>
            <person name="Singh A.K."/>
            <person name="Lal R."/>
            <person name="Negi R.K."/>
        </authorList>
    </citation>
    <scope>NUCLEOTIDE SEQUENCE [LARGE SCALE GENOMIC DNA]</scope>
    <source>
        <strain evidence="17 18">J-82</strain>
    </source>
</reference>
<keyword evidence="18" id="KW-1185">Reference proteome</keyword>
<dbReference type="OrthoDB" id="9804110at2"/>
<dbReference type="InterPro" id="IPR001469">
    <property type="entry name" value="ATP_synth_F1_dsu/esu"/>
</dbReference>
<evidence type="ECO:0000256" key="6">
    <source>
        <dbReference type="ARBA" id="ARBA00022781"/>
    </source>
</evidence>
<dbReference type="SUPFAM" id="SSF46604">
    <property type="entry name" value="Epsilon subunit of F1F0-ATP synthase C-terminal domain"/>
    <property type="match status" value="1"/>
</dbReference>
<dbReference type="Proteomes" id="UP000436284">
    <property type="component" value="Unassembled WGS sequence"/>
</dbReference>
<dbReference type="Gene3D" id="1.20.5.440">
    <property type="entry name" value="ATP synthase delta/epsilon subunit, C-terminal domain"/>
    <property type="match status" value="1"/>
</dbReference>
<evidence type="ECO:0000313" key="18">
    <source>
        <dbReference type="Proteomes" id="UP000436284"/>
    </source>
</evidence>